<dbReference type="EMBL" id="DF968182">
    <property type="protein sequence ID" value="GAP43174.1"/>
    <property type="molecule type" value="Genomic_DNA"/>
</dbReference>
<evidence type="ECO:0000313" key="1">
    <source>
        <dbReference type="EMBL" id="GAP43174.1"/>
    </source>
</evidence>
<dbReference type="AlphaFoldDB" id="A0A0S7C1D9"/>
<reference evidence="1" key="1">
    <citation type="journal article" date="2015" name="Genome Announc.">
        <title>Draft Genome Sequence of Bacteroidales Strain TBC1, a Novel Isolate from a Methanogenic Wastewater Treatment System.</title>
        <authorList>
            <person name="Tourlousse D.M."/>
            <person name="Matsuura N."/>
            <person name="Sun L."/>
            <person name="Toyonaga M."/>
            <person name="Kuroda K."/>
            <person name="Ohashi A."/>
            <person name="Cruz R."/>
            <person name="Yamaguchi T."/>
            <person name="Sekiguchi Y."/>
        </authorList>
    </citation>
    <scope>NUCLEOTIDE SEQUENCE [LARGE SCALE GENOMIC DNA]</scope>
    <source>
        <strain evidence="1">TBC1</strain>
    </source>
</reference>
<accession>A0A0S7C1D9</accession>
<dbReference type="PATRIC" id="fig|1678841.3.peg.1491"/>
<gene>
    <name evidence="1" type="ORF">TBC1_111316</name>
</gene>
<protein>
    <submittedName>
        <fullName evidence="1">WbqC-like protein family</fullName>
    </submittedName>
</protein>
<evidence type="ECO:0000313" key="2">
    <source>
        <dbReference type="Proteomes" id="UP000053091"/>
    </source>
</evidence>
<proteinExistence type="predicted"/>
<dbReference type="Pfam" id="PF08889">
    <property type="entry name" value="WbqC"/>
    <property type="match status" value="1"/>
</dbReference>
<keyword evidence="2" id="KW-1185">Reference proteome</keyword>
<dbReference type="InterPro" id="IPR014985">
    <property type="entry name" value="WbqC"/>
</dbReference>
<name>A0A0S7C1D9_9BACT</name>
<dbReference type="RefSeq" id="WP_062039984.1">
    <property type="nucleotide sequence ID" value="NZ_DF968182.1"/>
</dbReference>
<sequence length="221" mass="25643">MIVIPPVLLPVACLPDAEYFCWLTHAPAVTIEIHETFPKQTCRNRYRIATSNGPQILSVPVNKPLGNHSPTAAVEIDRKSNWNIIHWRALESAYNKSPFFLYYRDQFEALFMQPPVLLTDFNFRLLETCIRLISTPRTFNLTERYIHEPENLYDMRGRIMSKRPGPHQWSITEFEPYIQVFSEKYAFIPNLSILDLIFNLGPETADYLKKHRPGIGHLPGS</sequence>
<dbReference type="OrthoDB" id="1523452at2"/>
<organism evidence="1">
    <name type="scientific">Lentimicrobium saccharophilum</name>
    <dbReference type="NCBI Taxonomy" id="1678841"/>
    <lineage>
        <taxon>Bacteria</taxon>
        <taxon>Pseudomonadati</taxon>
        <taxon>Bacteroidota</taxon>
        <taxon>Bacteroidia</taxon>
        <taxon>Bacteroidales</taxon>
        <taxon>Lentimicrobiaceae</taxon>
        <taxon>Lentimicrobium</taxon>
    </lineage>
</organism>
<dbReference type="Proteomes" id="UP000053091">
    <property type="component" value="Unassembled WGS sequence"/>
</dbReference>
<dbReference type="STRING" id="1678841.TBC1_111316"/>